<evidence type="ECO:0000256" key="1">
    <source>
        <dbReference type="SAM" id="MobiDB-lite"/>
    </source>
</evidence>
<gene>
    <name evidence="3" type="ORF">L201_004627</name>
</gene>
<feature type="compositionally biased region" description="Basic and acidic residues" evidence="1">
    <location>
        <begin position="689"/>
        <end position="704"/>
    </location>
</feature>
<reference evidence="3 4" key="1">
    <citation type="submission" date="2024-01" db="EMBL/GenBank/DDBJ databases">
        <title>Comparative genomics of Cryptococcus and Kwoniella reveals pathogenesis evolution and contrasting modes of karyotype evolution via chromosome fusion or intercentromeric recombination.</title>
        <authorList>
            <person name="Coelho M.A."/>
            <person name="David-Palma M."/>
            <person name="Shea T."/>
            <person name="Bowers K."/>
            <person name="McGinley-Smith S."/>
            <person name="Mohammad A.W."/>
            <person name="Gnirke A."/>
            <person name="Yurkov A.M."/>
            <person name="Nowrousian M."/>
            <person name="Sun S."/>
            <person name="Cuomo C.A."/>
            <person name="Heitman J."/>
        </authorList>
    </citation>
    <scope>NUCLEOTIDE SEQUENCE [LARGE SCALE GENOMIC DNA]</scope>
    <source>
        <strain evidence="3 4">CBS 6074</strain>
    </source>
</reference>
<name>A0AAX4JWF4_9TREE</name>
<dbReference type="PANTHER" id="PTHR21248">
    <property type="entry name" value="CARDIOLIPIN SYNTHASE"/>
    <property type="match status" value="1"/>
</dbReference>
<dbReference type="InterPro" id="IPR025202">
    <property type="entry name" value="PLD-like_dom"/>
</dbReference>
<feature type="region of interest" description="Disordered" evidence="1">
    <location>
        <begin position="683"/>
        <end position="711"/>
    </location>
</feature>
<feature type="compositionally biased region" description="Basic residues" evidence="1">
    <location>
        <begin position="78"/>
        <end position="87"/>
    </location>
</feature>
<evidence type="ECO:0000313" key="3">
    <source>
        <dbReference type="EMBL" id="WWC89702.1"/>
    </source>
</evidence>
<feature type="region of interest" description="Disordered" evidence="1">
    <location>
        <begin position="77"/>
        <end position="103"/>
    </location>
</feature>
<dbReference type="Gene3D" id="3.30.870.10">
    <property type="entry name" value="Endonuclease Chain A"/>
    <property type="match status" value="2"/>
</dbReference>
<dbReference type="Proteomes" id="UP001355207">
    <property type="component" value="Chromosome 6"/>
</dbReference>
<dbReference type="CDD" id="cd00138">
    <property type="entry name" value="PLDc_SF"/>
    <property type="match status" value="2"/>
</dbReference>
<dbReference type="RefSeq" id="XP_066076465.1">
    <property type="nucleotide sequence ID" value="XM_066220368.1"/>
</dbReference>
<dbReference type="GeneID" id="91095297"/>
<dbReference type="Pfam" id="PF13091">
    <property type="entry name" value="PLDc_2"/>
    <property type="match status" value="1"/>
</dbReference>
<evidence type="ECO:0000313" key="4">
    <source>
        <dbReference type="Proteomes" id="UP001355207"/>
    </source>
</evidence>
<dbReference type="EMBL" id="CP144103">
    <property type="protein sequence ID" value="WWC89702.1"/>
    <property type="molecule type" value="Genomic_DNA"/>
</dbReference>
<dbReference type="PANTHER" id="PTHR21248:SF22">
    <property type="entry name" value="PHOSPHOLIPASE D"/>
    <property type="match status" value="1"/>
</dbReference>
<dbReference type="AlphaFoldDB" id="A0AAX4JWF4"/>
<dbReference type="PROSITE" id="PS50035">
    <property type="entry name" value="PLD"/>
    <property type="match status" value="1"/>
</dbReference>
<dbReference type="GO" id="GO:0030572">
    <property type="term" value="F:phosphatidyltransferase activity"/>
    <property type="evidence" value="ECO:0007669"/>
    <property type="project" value="UniProtKB-ARBA"/>
</dbReference>
<protein>
    <recommendedName>
        <fullName evidence="2">PLD phosphodiesterase domain-containing protein</fullName>
    </recommendedName>
</protein>
<evidence type="ECO:0000259" key="2">
    <source>
        <dbReference type="PROSITE" id="PS50035"/>
    </source>
</evidence>
<organism evidence="3 4">
    <name type="scientific">Kwoniella dendrophila CBS 6074</name>
    <dbReference type="NCBI Taxonomy" id="1295534"/>
    <lineage>
        <taxon>Eukaryota</taxon>
        <taxon>Fungi</taxon>
        <taxon>Dikarya</taxon>
        <taxon>Basidiomycota</taxon>
        <taxon>Agaricomycotina</taxon>
        <taxon>Tremellomycetes</taxon>
        <taxon>Tremellales</taxon>
        <taxon>Cryptococcaceae</taxon>
        <taxon>Kwoniella</taxon>
    </lineage>
</organism>
<dbReference type="SUPFAM" id="SSF56024">
    <property type="entry name" value="Phospholipase D/nuclease"/>
    <property type="match status" value="2"/>
</dbReference>
<feature type="domain" description="PLD phosphodiesterase" evidence="2">
    <location>
        <begin position="307"/>
        <end position="334"/>
    </location>
</feature>
<accession>A0AAX4JWF4</accession>
<proteinExistence type="predicted"/>
<keyword evidence="4" id="KW-1185">Reference proteome</keyword>
<dbReference type="InterPro" id="IPR001736">
    <property type="entry name" value="PLipase_D/transphosphatidylase"/>
</dbReference>
<dbReference type="GO" id="GO:0032049">
    <property type="term" value="P:cardiolipin biosynthetic process"/>
    <property type="evidence" value="ECO:0007669"/>
    <property type="project" value="UniProtKB-ARBA"/>
</dbReference>
<sequence>MSTTNSTYNDSVNPATNTQFQRQSTLKMNNHNQNFLSSQLRSLLSNPENTTITSALASSPAHTTVQEIAEKLYGPHRDHGHHAHHLAKSGEDVSSTTQEGEKQGGVDKILEKLHMKEHEGRDERLKNAAEEQWSAMRPLSNEQLDEIRKCGQWGNFPPSELFLNVYAQSLLPLETDSLKNLVSPSLIGSTGVIPLSIISVIPDIIKHHADLIVRAQHEIFLATNFWEASGAAQTIVDAIKELSRRVVEEKREKVVIKLMYDRGNPQQVIDPHQPVDVKTYTGDKVKLPAPDQIPGCLLEVQNYHQPPVGTFHAKYMVVDRRIAILNSNNMQDRVNVEMMTHIEGPIVQSFYDMALISWWKSFSPPLPLINHKPIYGIDEKGNTRGLYQFGNDHPVIESKGDLENSANQSRKVLAEHHAQAIEPDSSNNYRQNMVKKEELWDKSDQDEADRVDGQFTSENSINTHLNTGTKIDATDIDPPPNAASFKPIILHSPHDPFPVALVNRPPRGRPGHGDVFVPQDQAWLAGFKFAKKSIFVQTPTFNAVPVVEAALEACRRGVLVQIYVDLGFNDEGELLPFQGGTNQMIATKMYSNLSDEHKNNLEIYWYTGKDQKTPLNAVKKSRNCHIKLMIVDEQIGIQGNGNQDTQSWFHSQEINILIDSTLIVKEWRKGIDSNQNTLHYGKVSSNDGIWRDDQGNPLKGEKPQPKGPFKSLVGVKGAIQRVRGEGGF</sequence>